<keyword evidence="6 8" id="KW-0472">Membrane</keyword>
<feature type="transmembrane region" description="Helical" evidence="8">
    <location>
        <begin position="267"/>
        <end position="292"/>
    </location>
</feature>
<evidence type="ECO:0000256" key="1">
    <source>
        <dbReference type="ARBA" id="ARBA00004651"/>
    </source>
</evidence>
<evidence type="ECO:0000256" key="2">
    <source>
        <dbReference type="ARBA" id="ARBA00022448"/>
    </source>
</evidence>
<feature type="transmembrane region" description="Helical" evidence="8">
    <location>
        <begin position="225"/>
        <end position="246"/>
    </location>
</feature>
<evidence type="ECO:0000256" key="6">
    <source>
        <dbReference type="ARBA" id="ARBA00023136"/>
    </source>
</evidence>
<feature type="transmembrane region" description="Helical" evidence="8">
    <location>
        <begin position="438"/>
        <end position="459"/>
    </location>
</feature>
<feature type="transmembrane region" description="Helical" evidence="8">
    <location>
        <begin position="166"/>
        <end position="187"/>
    </location>
</feature>
<dbReference type="InterPro" id="IPR005829">
    <property type="entry name" value="Sugar_transporter_CS"/>
</dbReference>
<feature type="transmembrane region" description="Helical" evidence="8">
    <location>
        <begin position="397"/>
        <end position="418"/>
    </location>
</feature>
<proteinExistence type="predicted"/>
<keyword evidence="11" id="KW-1185">Reference proteome</keyword>
<keyword evidence="5 8" id="KW-1133">Transmembrane helix</keyword>
<reference evidence="11" key="1">
    <citation type="journal article" date="2019" name="Int. J. Syst. Evol. Microbiol.">
        <title>The Global Catalogue of Microorganisms (GCM) 10K type strain sequencing project: providing services to taxonomists for standard genome sequencing and annotation.</title>
        <authorList>
            <consortium name="The Broad Institute Genomics Platform"/>
            <consortium name="The Broad Institute Genome Sequencing Center for Infectious Disease"/>
            <person name="Wu L."/>
            <person name="Ma J."/>
        </authorList>
    </citation>
    <scope>NUCLEOTIDE SEQUENCE [LARGE SCALE GENOMIC DNA]</scope>
    <source>
        <strain evidence="11">JCM 13006</strain>
    </source>
</reference>
<dbReference type="PROSITE" id="PS00216">
    <property type="entry name" value="SUGAR_TRANSPORT_1"/>
    <property type="match status" value="1"/>
</dbReference>
<evidence type="ECO:0000256" key="5">
    <source>
        <dbReference type="ARBA" id="ARBA00022989"/>
    </source>
</evidence>
<feature type="transmembrane region" description="Helical" evidence="8">
    <location>
        <begin position="304"/>
        <end position="321"/>
    </location>
</feature>
<evidence type="ECO:0000259" key="9">
    <source>
        <dbReference type="PROSITE" id="PS50850"/>
    </source>
</evidence>
<feature type="transmembrane region" description="Helical" evidence="8">
    <location>
        <begin position="138"/>
        <end position="160"/>
    </location>
</feature>
<keyword evidence="4 8" id="KW-0812">Transmembrane</keyword>
<dbReference type="RefSeq" id="WP_345697183.1">
    <property type="nucleotide sequence ID" value="NZ_BAABIS010000001.1"/>
</dbReference>
<dbReference type="SUPFAM" id="SSF103473">
    <property type="entry name" value="MFS general substrate transporter"/>
    <property type="match status" value="1"/>
</dbReference>
<dbReference type="InterPro" id="IPR036259">
    <property type="entry name" value="MFS_trans_sf"/>
</dbReference>
<feature type="transmembrane region" description="Helical" evidence="8">
    <location>
        <begin position="12"/>
        <end position="34"/>
    </location>
</feature>
<evidence type="ECO:0000313" key="10">
    <source>
        <dbReference type="EMBL" id="GAA4849775.1"/>
    </source>
</evidence>
<evidence type="ECO:0000256" key="4">
    <source>
        <dbReference type="ARBA" id="ARBA00022692"/>
    </source>
</evidence>
<evidence type="ECO:0000256" key="3">
    <source>
        <dbReference type="ARBA" id="ARBA00022475"/>
    </source>
</evidence>
<feature type="transmembrane region" description="Helical" evidence="8">
    <location>
        <begin position="78"/>
        <end position="96"/>
    </location>
</feature>
<dbReference type="Proteomes" id="UP001501752">
    <property type="component" value="Unassembled WGS sequence"/>
</dbReference>
<gene>
    <name evidence="10" type="ORF">GCM10023235_28360</name>
</gene>
<dbReference type="PANTHER" id="PTHR42718:SF46">
    <property type="entry name" value="BLR6921 PROTEIN"/>
    <property type="match status" value="1"/>
</dbReference>
<feature type="transmembrane region" description="Helical" evidence="8">
    <location>
        <begin position="333"/>
        <end position="355"/>
    </location>
</feature>
<dbReference type="InterPro" id="IPR020846">
    <property type="entry name" value="MFS_dom"/>
</dbReference>
<sequence>MSAAPDPRRWWVLVTVSLAQFMVALDGTVVNVMAPQVQRELGLSTTGLQWVANLYVLLFGGLLLLGGRLADQLGRRRMFLAGIVLFTLGSVLAGTADGSGQLLAARALQGVAAAAVSPAVLSILVTSFPDPGERAKAFGVWGTVLGIGASVGAILGGAIVEIGWRWAFYLNVPVGVALVAGALLLVGAHRPEPGSRPPLDGAGALTATLGLTSLVYGIVSTTDHGWTHPLTLGAFAAAAVLLPLFARIELSSAAPLVDPRLLRRRSVLAGGLGELLTGGLSLPCFFLLPLYMQDVLGYSPLRTGLAYIPTCLAMMVVAPVLPKLLERTGPRAAYVGGTALLVVMLVVLVSVGTHASYWTTLLPITALLGVGLVGCLITTPVVGTAEATEADAGTVSALLNVSSQIGGALGLAVAVTAVQHRTTALAGRGVAADEALTGGLHLGAATLFGWMALSLLLGFTAFRGRPAAAPVAEAEEKEPVRV</sequence>
<keyword evidence="2" id="KW-0813">Transport</keyword>
<evidence type="ECO:0000256" key="8">
    <source>
        <dbReference type="SAM" id="Phobius"/>
    </source>
</evidence>
<keyword evidence="3" id="KW-1003">Cell membrane</keyword>
<dbReference type="InterPro" id="IPR004638">
    <property type="entry name" value="EmrB-like"/>
</dbReference>
<evidence type="ECO:0000313" key="11">
    <source>
        <dbReference type="Proteomes" id="UP001501752"/>
    </source>
</evidence>
<dbReference type="Gene3D" id="1.20.1250.20">
    <property type="entry name" value="MFS general substrate transporter like domains"/>
    <property type="match status" value="1"/>
</dbReference>
<dbReference type="PRINTS" id="PR01036">
    <property type="entry name" value="TCRTETB"/>
</dbReference>
<dbReference type="Pfam" id="PF07690">
    <property type="entry name" value="MFS_1"/>
    <property type="match status" value="1"/>
</dbReference>
<comment type="caution">
    <text evidence="10">The sequence shown here is derived from an EMBL/GenBank/DDBJ whole genome shotgun (WGS) entry which is preliminary data.</text>
</comment>
<feature type="transmembrane region" description="Helical" evidence="8">
    <location>
        <begin position="361"/>
        <end position="385"/>
    </location>
</feature>
<organism evidence="10 11">
    <name type="scientific">Kitasatospora terrestris</name>
    <dbReference type="NCBI Taxonomy" id="258051"/>
    <lineage>
        <taxon>Bacteria</taxon>
        <taxon>Bacillati</taxon>
        <taxon>Actinomycetota</taxon>
        <taxon>Actinomycetes</taxon>
        <taxon>Kitasatosporales</taxon>
        <taxon>Streptomycetaceae</taxon>
        <taxon>Kitasatospora</taxon>
    </lineage>
</organism>
<feature type="transmembrane region" description="Helical" evidence="8">
    <location>
        <begin position="199"/>
        <end position="219"/>
    </location>
</feature>
<dbReference type="InterPro" id="IPR011701">
    <property type="entry name" value="MFS"/>
</dbReference>
<dbReference type="PROSITE" id="PS50850">
    <property type="entry name" value="MFS"/>
    <property type="match status" value="1"/>
</dbReference>
<feature type="transmembrane region" description="Helical" evidence="8">
    <location>
        <begin position="46"/>
        <end position="66"/>
    </location>
</feature>
<dbReference type="CDD" id="cd17321">
    <property type="entry name" value="MFS_MMR_MDR_like"/>
    <property type="match status" value="1"/>
</dbReference>
<evidence type="ECO:0000256" key="7">
    <source>
        <dbReference type="ARBA" id="ARBA00023251"/>
    </source>
</evidence>
<keyword evidence="7" id="KW-0046">Antibiotic resistance</keyword>
<accession>A0ABP9DNY7</accession>
<dbReference type="PANTHER" id="PTHR42718">
    <property type="entry name" value="MAJOR FACILITATOR SUPERFAMILY MULTIDRUG TRANSPORTER MFSC"/>
    <property type="match status" value="1"/>
</dbReference>
<protein>
    <submittedName>
        <fullName evidence="10">MFS transporter</fullName>
    </submittedName>
</protein>
<comment type="subcellular location">
    <subcellularLocation>
        <location evidence="1">Cell membrane</location>
        <topology evidence="1">Multi-pass membrane protein</topology>
    </subcellularLocation>
</comment>
<dbReference type="EMBL" id="BAABIS010000001">
    <property type="protein sequence ID" value="GAA4849775.1"/>
    <property type="molecule type" value="Genomic_DNA"/>
</dbReference>
<feature type="domain" description="Major facilitator superfamily (MFS) profile" evidence="9">
    <location>
        <begin position="12"/>
        <end position="469"/>
    </location>
</feature>
<dbReference type="Gene3D" id="1.20.1720.10">
    <property type="entry name" value="Multidrug resistance protein D"/>
    <property type="match status" value="1"/>
</dbReference>
<name>A0ABP9DNY7_9ACTN</name>
<feature type="transmembrane region" description="Helical" evidence="8">
    <location>
        <begin position="108"/>
        <end position="126"/>
    </location>
</feature>
<dbReference type="NCBIfam" id="TIGR00711">
    <property type="entry name" value="efflux_EmrB"/>
    <property type="match status" value="1"/>
</dbReference>